<dbReference type="PANTHER" id="PTHR42920:SF5">
    <property type="entry name" value="EAMA DOMAIN-CONTAINING PROTEIN"/>
    <property type="match status" value="1"/>
</dbReference>
<feature type="transmembrane region" description="Helical" evidence="7">
    <location>
        <begin position="43"/>
        <end position="63"/>
    </location>
</feature>
<comment type="subcellular location">
    <subcellularLocation>
        <location evidence="1">Cell membrane</location>
        <topology evidence="1">Multi-pass membrane protein</topology>
    </subcellularLocation>
</comment>
<comment type="similarity">
    <text evidence="2">Belongs to the EamA transporter family.</text>
</comment>
<sequence length="301" mass="31930">MPRMPKVTARQWSIFILVLSNVIWGSTFPLIKTSLGTLSPSVLVMARFVVAAIALLPVVGMRLRPVSLAVAPVGPSSHLSKGLILDGIGVSVLMFSAVLTQAIGLETAPANRAAFITSLNVILVPIFARLLGRKISIRVAIAAGLALAGVGLLSWEGGALGVGDLWVLLCAACWAVYILRMERIVQRYSATALTTVQVVAIALLSLLWAAPHIASQTAALIVSAAVVLYLGLFATALTTWTQASAQRHLSATEAAILYTLEPVFASLFAFWWLGERWGLRGWLGGGVILAATLLSQLRSRT</sequence>
<keyword evidence="4 7" id="KW-0812">Transmembrane</keyword>
<dbReference type="Proteomes" id="UP000505210">
    <property type="component" value="Chromosome"/>
</dbReference>
<feature type="domain" description="EamA" evidence="8">
    <location>
        <begin position="163"/>
        <end position="294"/>
    </location>
</feature>
<organism evidence="9 10">
    <name type="scientific">Thermoleptolyngbya sichuanensis A183</name>
    <dbReference type="NCBI Taxonomy" id="2737172"/>
    <lineage>
        <taxon>Bacteria</taxon>
        <taxon>Bacillati</taxon>
        <taxon>Cyanobacteriota</taxon>
        <taxon>Cyanophyceae</taxon>
        <taxon>Oculatellales</taxon>
        <taxon>Oculatellaceae</taxon>
        <taxon>Thermoleptolyngbya</taxon>
        <taxon>Thermoleptolyngbya sichuanensis</taxon>
    </lineage>
</organism>
<evidence type="ECO:0000313" key="10">
    <source>
        <dbReference type="Proteomes" id="UP000505210"/>
    </source>
</evidence>
<feature type="transmembrane region" description="Helical" evidence="7">
    <location>
        <begin position="279"/>
        <end position="297"/>
    </location>
</feature>
<dbReference type="KEGG" id="theu:HPC62_01065"/>
<keyword evidence="6 7" id="KW-0472">Membrane</keyword>
<evidence type="ECO:0000256" key="3">
    <source>
        <dbReference type="ARBA" id="ARBA00022475"/>
    </source>
</evidence>
<feature type="transmembrane region" description="Helical" evidence="7">
    <location>
        <begin position="159"/>
        <end position="179"/>
    </location>
</feature>
<dbReference type="InterPro" id="IPR051258">
    <property type="entry name" value="Diverse_Substrate_Transporter"/>
</dbReference>
<dbReference type="SUPFAM" id="SSF103481">
    <property type="entry name" value="Multidrug resistance efflux transporter EmrE"/>
    <property type="match status" value="2"/>
</dbReference>
<keyword evidence="3" id="KW-1003">Cell membrane</keyword>
<feature type="transmembrane region" description="Helical" evidence="7">
    <location>
        <begin position="217"/>
        <end position="243"/>
    </location>
</feature>
<proteinExistence type="inferred from homology"/>
<evidence type="ECO:0000259" key="8">
    <source>
        <dbReference type="Pfam" id="PF00892"/>
    </source>
</evidence>
<gene>
    <name evidence="9" type="ORF">HPC62_01065</name>
</gene>
<feature type="transmembrane region" description="Helical" evidence="7">
    <location>
        <begin position="110"/>
        <end position="128"/>
    </location>
</feature>
<dbReference type="PANTHER" id="PTHR42920">
    <property type="entry name" value="OS03G0707200 PROTEIN-RELATED"/>
    <property type="match status" value="1"/>
</dbReference>
<keyword evidence="5 7" id="KW-1133">Transmembrane helix</keyword>
<reference evidence="9 10" key="1">
    <citation type="submission" date="2020-05" db="EMBL/GenBank/DDBJ databases">
        <title>Complete genome sequence of of a novel Thermoleptolyngbya strain isolated from hot springs of Ganzi, Sichuan China.</title>
        <authorList>
            <person name="Tang J."/>
            <person name="Daroch M."/>
            <person name="Li L."/>
            <person name="Waleron K."/>
            <person name="Waleron M."/>
            <person name="Waleron M."/>
        </authorList>
    </citation>
    <scope>NUCLEOTIDE SEQUENCE [LARGE SCALE GENOMIC DNA]</scope>
    <source>
        <strain evidence="9 10">PKUAC-SCTA183</strain>
    </source>
</reference>
<evidence type="ECO:0000256" key="7">
    <source>
        <dbReference type="SAM" id="Phobius"/>
    </source>
</evidence>
<evidence type="ECO:0000256" key="4">
    <source>
        <dbReference type="ARBA" id="ARBA00022692"/>
    </source>
</evidence>
<name>A0A6M8BCC3_9CYAN</name>
<dbReference type="InterPro" id="IPR000620">
    <property type="entry name" value="EamA_dom"/>
</dbReference>
<feature type="transmembrane region" description="Helical" evidence="7">
    <location>
        <begin position="83"/>
        <end position="104"/>
    </location>
</feature>
<keyword evidence="10" id="KW-1185">Reference proteome</keyword>
<feature type="transmembrane region" description="Helical" evidence="7">
    <location>
        <begin position="191"/>
        <end position="211"/>
    </location>
</feature>
<dbReference type="AlphaFoldDB" id="A0A6M8BCC3"/>
<feature type="transmembrane region" description="Helical" evidence="7">
    <location>
        <begin position="135"/>
        <end position="153"/>
    </location>
</feature>
<dbReference type="EMBL" id="CP053661">
    <property type="protein sequence ID" value="QKD80943.1"/>
    <property type="molecule type" value="Genomic_DNA"/>
</dbReference>
<protein>
    <submittedName>
        <fullName evidence="9">DMT family transporter</fullName>
    </submittedName>
</protein>
<dbReference type="InterPro" id="IPR037185">
    <property type="entry name" value="EmrE-like"/>
</dbReference>
<accession>A0A6M8BCC3</accession>
<evidence type="ECO:0000256" key="6">
    <source>
        <dbReference type="ARBA" id="ARBA00023136"/>
    </source>
</evidence>
<evidence type="ECO:0000256" key="1">
    <source>
        <dbReference type="ARBA" id="ARBA00004651"/>
    </source>
</evidence>
<feature type="transmembrane region" description="Helical" evidence="7">
    <location>
        <begin position="12"/>
        <end position="31"/>
    </location>
</feature>
<feature type="transmembrane region" description="Helical" evidence="7">
    <location>
        <begin position="255"/>
        <end position="273"/>
    </location>
</feature>
<feature type="domain" description="EamA" evidence="8">
    <location>
        <begin position="12"/>
        <end position="154"/>
    </location>
</feature>
<dbReference type="RefSeq" id="WP_172353368.1">
    <property type="nucleotide sequence ID" value="NZ_CP053661.1"/>
</dbReference>
<evidence type="ECO:0000313" key="9">
    <source>
        <dbReference type="EMBL" id="QKD80943.1"/>
    </source>
</evidence>
<dbReference type="GO" id="GO:0005886">
    <property type="term" value="C:plasma membrane"/>
    <property type="evidence" value="ECO:0007669"/>
    <property type="project" value="UniProtKB-SubCell"/>
</dbReference>
<evidence type="ECO:0000256" key="2">
    <source>
        <dbReference type="ARBA" id="ARBA00007362"/>
    </source>
</evidence>
<evidence type="ECO:0000256" key="5">
    <source>
        <dbReference type="ARBA" id="ARBA00022989"/>
    </source>
</evidence>
<dbReference type="Pfam" id="PF00892">
    <property type="entry name" value="EamA"/>
    <property type="match status" value="2"/>
</dbReference>